<dbReference type="AlphaFoldDB" id="A0A413S6E0"/>
<feature type="transmembrane region" description="Helical" evidence="1">
    <location>
        <begin position="47"/>
        <end position="68"/>
    </location>
</feature>
<dbReference type="EMBL" id="QSFO01000001">
    <property type="protein sequence ID" value="RHA57432.1"/>
    <property type="molecule type" value="Genomic_DNA"/>
</dbReference>
<dbReference type="Proteomes" id="UP000284598">
    <property type="component" value="Unassembled WGS sequence"/>
</dbReference>
<comment type="caution">
    <text evidence="2">The sequence shown here is derived from an EMBL/GenBank/DDBJ whole genome shotgun (WGS) entry which is preliminary data.</text>
</comment>
<gene>
    <name evidence="2" type="ORF">DW929_00960</name>
</gene>
<dbReference type="RefSeq" id="WP_118024511.1">
    <property type="nucleotide sequence ID" value="NZ_JBGLBX010000002.1"/>
</dbReference>
<dbReference type="InterPro" id="IPR045407">
    <property type="entry name" value="DUF6512"/>
</dbReference>
<accession>A0A413S6E0</accession>
<feature type="transmembrane region" description="Helical" evidence="1">
    <location>
        <begin position="106"/>
        <end position="128"/>
    </location>
</feature>
<keyword evidence="1" id="KW-1133">Transmembrane helix</keyword>
<name>A0A413S6E0_9FIRM</name>
<reference evidence="2 3" key="1">
    <citation type="submission" date="2018-08" db="EMBL/GenBank/DDBJ databases">
        <title>A genome reference for cultivated species of the human gut microbiota.</title>
        <authorList>
            <person name="Zou Y."/>
            <person name="Xue W."/>
            <person name="Luo G."/>
        </authorList>
    </citation>
    <scope>NUCLEOTIDE SEQUENCE [LARGE SCALE GENOMIC DNA]</scope>
    <source>
        <strain evidence="2 3">AM43-2</strain>
    </source>
</reference>
<feature type="transmembrane region" description="Helical" evidence="1">
    <location>
        <begin position="75"/>
        <end position="94"/>
    </location>
</feature>
<feature type="transmembrane region" description="Helical" evidence="1">
    <location>
        <begin position="140"/>
        <end position="158"/>
    </location>
</feature>
<keyword evidence="1" id="KW-0812">Transmembrane</keyword>
<proteinExistence type="predicted"/>
<feature type="transmembrane region" description="Helical" evidence="1">
    <location>
        <begin position="7"/>
        <end position="27"/>
    </location>
</feature>
<evidence type="ECO:0000256" key="1">
    <source>
        <dbReference type="SAM" id="Phobius"/>
    </source>
</evidence>
<sequence length="168" mass="19660">MYRRLNIFLIIGAVFTIITGTLLHFVYEWSGESLFVGIFSPINESVWEHLKLLFFPMSVWILIGYFIFGKKFKTYIPSAVIGILSGMILIPMWFYTYTVFTGKPILFLDILSFIISVCVAFFITPHLIENYNIPYLTPKLGFLIWDIIFALFIIFTLYQPDFPLFISY</sequence>
<keyword evidence="1" id="KW-0472">Membrane</keyword>
<evidence type="ECO:0000313" key="3">
    <source>
        <dbReference type="Proteomes" id="UP000284598"/>
    </source>
</evidence>
<organism evidence="2 3">
    <name type="scientific">Eubacterium ventriosum</name>
    <dbReference type="NCBI Taxonomy" id="39496"/>
    <lineage>
        <taxon>Bacteria</taxon>
        <taxon>Bacillati</taxon>
        <taxon>Bacillota</taxon>
        <taxon>Clostridia</taxon>
        <taxon>Eubacteriales</taxon>
        <taxon>Eubacteriaceae</taxon>
        <taxon>Eubacterium</taxon>
    </lineage>
</organism>
<evidence type="ECO:0000313" key="2">
    <source>
        <dbReference type="EMBL" id="RHA57432.1"/>
    </source>
</evidence>
<dbReference type="Pfam" id="PF20122">
    <property type="entry name" value="DUF6512"/>
    <property type="match status" value="1"/>
</dbReference>
<protein>
    <submittedName>
        <fullName evidence="2">Uncharacterized protein</fullName>
    </submittedName>
</protein>